<proteinExistence type="predicted"/>
<dbReference type="EMBL" id="BLXT01001285">
    <property type="protein sequence ID" value="GFN84212.1"/>
    <property type="molecule type" value="Genomic_DNA"/>
</dbReference>
<protein>
    <submittedName>
        <fullName evidence="1">Uncharacterized protein</fullName>
    </submittedName>
</protein>
<reference evidence="1 2" key="1">
    <citation type="journal article" date="2021" name="Elife">
        <title>Chloroplast acquisition without the gene transfer in kleptoplastic sea slugs, Plakobranchus ocellatus.</title>
        <authorList>
            <person name="Maeda T."/>
            <person name="Takahashi S."/>
            <person name="Yoshida T."/>
            <person name="Shimamura S."/>
            <person name="Takaki Y."/>
            <person name="Nagai Y."/>
            <person name="Toyoda A."/>
            <person name="Suzuki Y."/>
            <person name="Arimoto A."/>
            <person name="Ishii H."/>
            <person name="Satoh N."/>
            <person name="Nishiyama T."/>
            <person name="Hasebe M."/>
            <person name="Maruyama T."/>
            <person name="Minagawa J."/>
            <person name="Obokata J."/>
            <person name="Shigenobu S."/>
        </authorList>
    </citation>
    <scope>NUCLEOTIDE SEQUENCE [LARGE SCALE GENOMIC DNA]</scope>
</reference>
<sequence length="85" mass="9302">MVAQMLKISTQRDASSVLSNAKKKQLITKLRVLDCLLAALGTKLRSRVNASWGKLQIGGIFYSKNDTPILSLVPKSRVGDPGYEL</sequence>
<accession>A0AAV3YNS1</accession>
<evidence type="ECO:0000313" key="2">
    <source>
        <dbReference type="Proteomes" id="UP000735302"/>
    </source>
</evidence>
<gene>
    <name evidence="1" type="ORF">PoB_001071800</name>
</gene>
<organism evidence="1 2">
    <name type="scientific">Plakobranchus ocellatus</name>
    <dbReference type="NCBI Taxonomy" id="259542"/>
    <lineage>
        <taxon>Eukaryota</taxon>
        <taxon>Metazoa</taxon>
        <taxon>Spiralia</taxon>
        <taxon>Lophotrochozoa</taxon>
        <taxon>Mollusca</taxon>
        <taxon>Gastropoda</taxon>
        <taxon>Heterobranchia</taxon>
        <taxon>Euthyneura</taxon>
        <taxon>Panpulmonata</taxon>
        <taxon>Sacoglossa</taxon>
        <taxon>Placobranchoidea</taxon>
        <taxon>Plakobranchidae</taxon>
        <taxon>Plakobranchus</taxon>
    </lineage>
</organism>
<comment type="caution">
    <text evidence="1">The sequence shown here is derived from an EMBL/GenBank/DDBJ whole genome shotgun (WGS) entry which is preliminary data.</text>
</comment>
<dbReference type="Proteomes" id="UP000735302">
    <property type="component" value="Unassembled WGS sequence"/>
</dbReference>
<name>A0AAV3YNS1_9GAST</name>
<keyword evidence="2" id="KW-1185">Reference proteome</keyword>
<evidence type="ECO:0000313" key="1">
    <source>
        <dbReference type="EMBL" id="GFN84212.1"/>
    </source>
</evidence>
<dbReference type="AlphaFoldDB" id="A0AAV3YNS1"/>